<keyword evidence="5" id="KW-1185">Reference proteome</keyword>
<feature type="transmembrane region" description="Helical" evidence="1">
    <location>
        <begin position="9"/>
        <end position="27"/>
    </location>
</feature>
<evidence type="ECO:0000313" key="3">
    <source>
        <dbReference type="EMBL" id="MDO7856881.1"/>
    </source>
</evidence>
<keyword evidence="1" id="KW-0812">Transmembrane</keyword>
<keyword evidence="1" id="KW-1133">Transmembrane helix</keyword>
<reference evidence="3" key="3">
    <citation type="journal article" date="2024" name="Int. J. Antimicrob. Agents">
        <title>Identification of a novel Providencia species showing multi-drug-resistant in three patients with hospital-acquired infection.</title>
        <authorList>
            <person name="Yang W."/>
            <person name="Chen J."/>
            <person name="Yang F."/>
            <person name="Ji P."/>
            <person name="Shen S."/>
            <person name="Yin D."/>
            <person name="Hu F."/>
        </authorList>
    </citation>
    <scope>NUCLEOTIDE SEQUENCE</scope>
    <source>
        <strain evidence="3">CRE-138-0111</strain>
    </source>
</reference>
<name>A0AA42FP87_9GAMM</name>
<feature type="transmembrane region" description="Helical" evidence="1">
    <location>
        <begin position="62"/>
        <end position="83"/>
    </location>
</feature>
<proteinExistence type="predicted"/>
<evidence type="ECO:0000313" key="4">
    <source>
        <dbReference type="Proteomes" id="UP001156701"/>
    </source>
</evidence>
<dbReference type="AlphaFoldDB" id="A0AA42FP87"/>
<dbReference type="RefSeq" id="WP_048605829.1">
    <property type="nucleotide sequence ID" value="NZ_JARRYG010000016.1"/>
</dbReference>
<sequence>MLFDIFRNLVHYGFHFLMPILFAYLFWRKNWKIAALIMIATMAIDLDHLLADPIFDPERCGIGFHPLHSLWAAIAYVVLLFMPSWKLKAVAVGCLFHLFTDSLDCYMGSLKKEMNAPITLSLAVTQCPISMPSLSVN</sequence>
<organism evidence="2 4">
    <name type="scientific">Providencia huashanensis</name>
    <dbReference type="NCBI Taxonomy" id="3037798"/>
    <lineage>
        <taxon>Bacteria</taxon>
        <taxon>Pseudomonadati</taxon>
        <taxon>Pseudomonadota</taxon>
        <taxon>Gammaproteobacteria</taxon>
        <taxon>Enterobacterales</taxon>
        <taxon>Morganellaceae</taxon>
        <taxon>Providencia</taxon>
    </lineage>
</organism>
<dbReference type="Pfam" id="PF19617">
    <property type="entry name" value="DUF6122"/>
    <property type="match status" value="1"/>
</dbReference>
<dbReference type="Proteomes" id="UP001156701">
    <property type="component" value="Unassembled WGS sequence"/>
</dbReference>
<keyword evidence="1" id="KW-0472">Membrane</keyword>
<accession>A0AA42FP87</accession>
<reference evidence="3" key="2">
    <citation type="submission" date="2023-07" db="EMBL/GenBank/DDBJ databases">
        <authorList>
            <person name="Yang W."/>
            <person name="Chen J."/>
            <person name="Ji P."/>
            <person name="Hu F."/>
        </authorList>
    </citation>
    <scope>NUCLEOTIDE SEQUENCE</scope>
    <source>
        <strain evidence="3">CRE-138-0111</strain>
    </source>
</reference>
<dbReference type="Proteomes" id="UP001176478">
    <property type="component" value="Unassembled WGS sequence"/>
</dbReference>
<evidence type="ECO:0000256" key="1">
    <source>
        <dbReference type="SAM" id="Phobius"/>
    </source>
</evidence>
<dbReference type="InterPro" id="IPR046125">
    <property type="entry name" value="DUF6122"/>
</dbReference>
<dbReference type="EMBL" id="JARRYG010000016">
    <property type="protein sequence ID" value="MDG4697510.1"/>
    <property type="molecule type" value="Genomic_DNA"/>
</dbReference>
<reference evidence="2" key="1">
    <citation type="submission" date="2023-03" db="EMBL/GenBank/DDBJ databases">
        <title>a new species belonging to Providencia genus.</title>
        <authorList>
            <person name="Yang W."/>
            <person name="Hu F."/>
            <person name="Shen S."/>
            <person name="Ding L."/>
            <person name="Yin D."/>
        </authorList>
    </citation>
    <scope>NUCLEOTIDE SEQUENCE</scope>
    <source>
        <strain evidence="2">CRE-3FA-0001</strain>
    </source>
</reference>
<dbReference type="EMBL" id="JAUQTG010000005">
    <property type="protein sequence ID" value="MDO7856881.1"/>
    <property type="molecule type" value="Genomic_DNA"/>
</dbReference>
<feature type="transmembrane region" description="Helical" evidence="1">
    <location>
        <begin position="33"/>
        <end position="50"/>
    </location>
</feature>
<comment type="caution">
    <text evidence="2">The sequence shown here is derived from an EMBL/GenBank/DDBJ whole genome shotgun (WGS) entry which is preliminary data.</text>
</comment>
<protein>
    <submittedName>
        <fullName evidence="2">DUF6122 family protein</fullName>
    </submittedName>
</protein>
<evidence type="ECO:0000313" key="5">
    <source>
        <dbReference type="Proteomes" id="UP001176478"/>
    </source>
</evidence>
<evidence type="ECO:0000313" key="2">
    <source>
        <dbReference type="EMBL" id="MDG4697510.1"/>
    </source>
</evidence>
<gene>
    <name evidence="2" type="ORF">P7V44_14810</name>
    <name evidence="3" type="ORF">Q5E86_11070</name>
</gene>